<name>A0AAD9JJ32_9ANNE</name>
<keyword evidence="1" id="KW-0472">Membrane</keyword>
<keyword evidence="1" id="KW-0812">Transmembrane</keyword>
<protein>
    <submittedName>
        <fullName evidence="2">Uncharacterized protein</fullName>
    </submittedName>
</protein>
<comment type="caution">
    <text evidence="2">The sequence shown here is derived from an EMBL/GenBank/DDBJ whole genome shotgun (WGS) entry which is preliminary data.</text>
</comment>
<feature type="transmembrane region" description="Helical" evidence="1">
    <location>
        <begin position="72"/>
        <end position="105"/>
    </location>
</feature>
<keyword evidence="1" id="KW-1133">Transmembrane helix</keyword>
<feature type="transmembrane region" description="Helical" evidence="1">
    <location>
        <begin position="39"/>
        <end position="60"/>
    </location>
</feature>
<evidence type="ECO:0000313" key="3">
    <source>
        <dbReference type="Proteomes" id="UP001208570"/>
    </source>
</evidence>
<keyword evidence="3" id="KW-1185">Reference proteome</keyword>
<organism evidence="2 3">
    <name type="scientific">Paralvinella palmiformis</name>
    <dbReference type="NCBI Taxonomy" id="53620"/>
    <lineage>
        <taxon>Eukaryota</taxon>
        <taxon>Metazoa</taxon>
        <taxon>Spiralia</taxon>
        <taxon>Lophotrochozoa</taxon>
        <taxon>Annelida</taxon>
        <taxon>Polychaeta</taxon>
        <taxon>Sedentaria</taxon>
        <taxon>Canalipalpata</taxon>
        <taxon>Terebellida</taxon>
        <taxon>Terebelliformia</taxon>
        <taxon>Alvinellidae</taxon>
        <taxon>Paralvinella</taxon>
    </lineage>
</organism>
<accession>A0AAD9JJ32</accession>
<evidence type="ECO:0000313" key="2">
    <source>
        <dbReference type="EMBL" id="KAK2154006.1"/>
    </source>
</evidence>
<sequence length="301" mass="32267">MMTGWQRMYAQEPQASQGPGGYIYGTVCRVNLWVKMTTALGITQIIIGISCIVFYMIAFFTDRTMEHLIKYMAVGLVAGSVIAGFLIFSTLSALLALFPMVLGVVGATTSMLDEDSLMMPICQLVFATVEIVVATWSVGVCCQAICCPNATFGYISTRLPTGVGFTQFISSGDGQHVVLFTSSPPPALMYNINGIQQPYLIQQGVPTVQMPTHPGIMCAIGQNGMTPPPAYYMDYGDLALPDNNQAAKSGPAVVVNSTTTARSDGDTLETENLLHEGEGLAEAEVKDASYELDGEETHLLC</sequence>
<dbReference type="EMBL" id="JAODUP010000279">
    <property type="protein sequence ID" value="KAK2154006.1"/>
    <property type="molecule type" value="Genomic_DNA"/>
</dbReference>
<feature type="transmembrane region" description="Helical" evidence="1">
    <location>
        <begin position="117"/>
        <end position="139"/>
    </location>
</feature>
<evidence type="ECO:0000256" key="1">
    <source>
        <dbReference type="SAM" id="Phobius"/>
    </source>
</evidence>
<reference evidence="2" key="1">
    <citation type="journal article" date="2023" name="Mol. Biol. Evol.">
        <title>Third-Generation Sequencing Reveals the Adaptive Role of the Epigenome in Three Deep-Sea Polychaetes.</title>
        <authorList>
            <person name="Perez M."/>
            <person name="Aroh O."/>
            <person name="Sun Y."/>
            <person name="Lan Y."/>
            <person name="Juniper S.K."/>
            <person name="Young C.R."/>
            <person name="Angers B."/>
            <person name="Qian P.Y."/>
        </authorList>
    </citation>
    <scope>NUCLEOTIDE SEQUENCE</scope>
    <source>
        <strain evidence="2">P08H-3</strain>
    </source>
</reference>
<dbReference type="Proteomes" id="UP001208570">
    <property type="component" value="Unassembled WGS sequence"/>
</dbReference>
<gene>
    <name evidence="2" type="ORF">LSH36_279g02008</name>
</gene>
<proteinExistence type="predicted"/>
<dbReference type="AlphaFoldDB" id="A0AAD9JJ32"/>